<gene>
    <name evidence="1" type="ORF">RRF57_008984</name>
</gene>
<dbReference type="AlphaFoldDB" id="A0AAN7UUU3"/>
<proteinExistence type="predicted"/>
<sequence>MATSEAVVHRGEPVFGIEMRAITAEPLSITRRNTLLKPPSARLTISTHFSAQTLLAAIT</sequence>
<protein>
    <submittedName>
        <fullName evidence="1">Uncharacterized protein</fullName>
    </submittedName>
</protein>
<reference evidence="1 2" key="1">
    <citation type="submission" date="2023-10" db="EMBL/GenBank/DDBJ databases">
        <title>Draft genome sequence of Xylaria bambusicola isolate GMP-LS, the root and basal stem rot pathogen of sugarcane in Indonesia.</title>
        <authorList>
            <person name="Selvaraj P."/>
            <person name="Muralishankar V."/>
            <person name="Muruganantham S."/>
            <person name="Sp S."/>
            <person name="Haryani S."/>
            <person name="Lau K.J.X."/>
            <person name="Naqvi N.I."/>
        </authorList>
    </citation>
    <scope>NUCLEOTIDE SEQUENCE [LARGE SCALE GENOMIC DNA]</scope>
    <source>
        <strain evidence="1">GMP-LS</strain>
    </source>
</reference>
<name>A0AAN7UUU3_9PEZI</name>
<organism evidence="1 2">
    <name type="scientific">Xylaria bambusicola</name>
    <dbReference type="NCBI Taxonomy" id="326684"/>
    <lineage>
        <taxon>Eukaryota</taxon>
        <taxon>Fungi</taxon>
        <taxon>Dikarya</taxon>
        <taxon>Ascomycota</taxon>
        <taxon>Pezizomycotina</taxon>
        <taxon>Sordariomycetes</taxon>
        <taxon>Xylariomycetidae</taxon>
        <taxon>Xylariales</taxon>
        <taxon>Xylariaceae</taxon>
        <taxon>Xylaria</taxon>
    </lineage>
</organism>
<evidence type="ECO:0000313" key="1">
    <source>
        <dbReference type="EMBL" id="KAK5633271.1"/>
    </source>
</evidence>
<evidence type="ECO:0000313" key="2">
    <source>
        <dbReference type="Proteomes" id="UP001305414"/>
    </source>
</evidence>
<keyword evidence="2" id="KW-1185">Reference proteome</keyword>
<comment type="caution">
    <text evidence="1">The sequence shown here is derived from an EMBL/GenBank/DDBJ whole genome shotgun (WGS) entry which is preliminary data.</text>
</comment>
<dbReference type="EMBL" id="JAWHQM010000031">
    <property type="protein sequence ID" value="KAK5633271.1"/>
    <property type="molecule type" value="Genomic_DNA"/>
</dbReference>
<dbReference type="Proteomes" id="UP001305414">
    <property type="component" value="Unassembled WGS sequence"/>
</dbReference>
<accession>A0AAN7UUU3</accession>